<evidence type="ECO:0000313" key="1">
    <source>
        <dbReference type="EMBL" id="KKM66908.1"/>
    </source>
</evidence>
<dbReference type="AlphaFoldDB" id="A0A0F9JBJ3"/>
<organism evidence="1">
    <name type="scientific">marine sediment metagenome</name>
    <dbReference type="NCBI Taxonomy" id="412755"/>
    <lineage>
        <taxon>unclassified sequences</taxon>
        <taxon>metagenomes</taxon>
        <taxon>ecological metagenomes</taxon>
    </lineage>
</organism>
<gene>
    <name evidence="1" type="ORF">LCGC14_1476540</name>
</gene>
<protein>
    <submittedName>
        <fullName evidence="1">Uncharacterized protein</fullName>
    </submittedName>
</protein>
<sequence length="76" mass="8352">MGNSAYPDDVSGSQLCYMEGCLGKGPCPRCGETNYRLMGFYGAVARWAKVWGITENEAESRITANQLARAELEEVE</sequence>
<comment type="caution">
    <text evidence="1">The sequence shown here is derived from an EMBL/GenBank/DDBJ whole genome shotgun (WGS) entry which is preliminary data.</text>
</comment>
<reference evidence="1" key="1">
    <citation type="journal article" date="2015" name="Nature">
        <title>Complex archaea that bridge the gap between prokaryotes and eukaryotes.</title>
        <authorList>
            <person name="Spang A."/>
            <person name="Saw J.H."/>
            <person name="Jorgensen S.L."/>
            <person name="Zaremba-Niedzwiedzka K."/>
            <person name="Martijn J."/>
            <person name="Lind A.E."/>
            <person name="van Eijk R."/>
            <person name="Schleper C."/>
            <person name="Guy L."/>
            <person name="Ettema T.J."/>
        </authorList>
    </citation>
    <scope>NUCLEOTIDE SEQUENCE</scope>
</reference>
<dbReference type="EMBL" id="LAZR01010446">
    <property type="protein sequence ID" value="KKM66908.1"/>
    <property type="molecule type" value="Genomic_DNA"/>
</dbReference>
<name>A0A0F9JBJ3_9ZZZZ</name>
<accession>A0A0F9JBJ3</accession>
<proteinExistence type="predicted"/>